<reference evidence="3" key="1">
    <citation type="journal article" date="2020" name="Stud. Mycol.">
        <title>101 Dothideomycetes genomes: a test case for predicting lifestyles and emergence of pathogens.</title>
        <authorList>
            <person name="Haridas S."/>
            <person name="Albert R."/>
            <person name="Binder M."/>
            <person name="Bloem J."/>
            <person name="Labutti K."/>
            <person name="Salamov A."/>
            <person name="Andreopoulos B."/>
            <person name="Baker S."/>
            <person name="Barry K."/>
            <person name="Bills G."/>
            <person name="Bluhm B."/>
            <person name="Cannon C."/>
            <person name="Castanera R."/>
            <person name="Culley D."/>
            <person name="Daum C."/>
            <person name="Ezra D."/>
            <person name="Gonzalez J."/>
            <person name="Henrissat B."/>
            <person name="Kuo A."/>
            <person name="Liang C."/>
            <person name="Lipzen A."/>
            <person name="Lutzoni F."/>
            <person name="Magnuson J."/>
            <person name="Mondo S."/>
            <person name="Nolan M."/>
            <person name="Ohm R."/>
            <person name="Pangilinan J."/>
            <person name="Park H.-J."/>
            <person name="Ramirez L."/>
            <person name="Alfaro M."/>
            <person name="Sun H."/>
            <person name="Tritt A."/>
            <person name="Yoshinaga Y."/>
            <person name="Zwiers L.-H."/>
            <person name="Turgeon B."/>
            <person name="Goodwin S."/>
            <person name="Spatafora J."/>
            <person name="Crous P."/>
            <person name="Grigoriev I."/>
        </authorList>
    </citation>
    <scope>NUCLEOTIDE SEQUENCE</scope>
    <source>
        <strain evidence="3">CBS 133067</strain>
    </source>
</reference>
<dbReference type="Proteomes" id="UP000799772">
    <property type="component" value="Unassembled WGS sequence"/>
</dbReference>
<keyword evidence="2" id="KW-0472">Membrane</keyword>
<gene>
    <name evidence="3" type="ORF">NA57DRAFT_66901</name>
</gene>
<organism evidence="3 4">
    <name type="scientific">Rhizodiscina lignyota</name>
    <dbReference type="NCBI Taxonomy" id="1504668"/>
    <lineage>
        <taxon>Eukaryota</taxon>
        <taxon>Fungi</taxon>
        <taxon>Dikarya</taxon>
        <taxon>Ascomycota</taxon>
        <taxon>Pezizomycotina</taxon>
        <taxon>Dothideomycetes</taxon>
        <taxon>Pleosporomycetidae</taxon>
        <taxon>Aulographales</taxon>
        <taxon>Rhizodiscinaceae</taxon>
        <taxon>Rhizodiscina</taxon>
    </lineage>
</organism>
<keyword evidence="4" id="KW-1185">Reference proteome</keyword>
<accession>A0A9P4IC49</accession>
<proteinExistence type="predicted"/>
<dbReference type="AlphaFoldDB" id="A0A9P4IC49"/>
<comment type="caution">
    <text evidence="3">The sequence shown here is derived from an EMBL/GenBank/DDBJ whole genome shotgun (WGS) entry which is preliminary data.</text>
</comment>
<feature type="transmembrane region" description="Helical" evidence="2">
    <location>
        <begin position="424"/>
        <end position="441"/>
    </location>
</feature>
<feature type="transmembrane region" description="Helical" evidence="2">
    <location>
        <begin position="349"/>
        <end position="372"/>
    </location>
</feature>
<dbReference type="PANTHER" id="PTHR12459:SF19">
    <property type="entry name" value="TRANSMEMBRANE PROTEIN 135 N-TERMINAL DOMAIN-CONTAINING PROTEIN"/>
    <property type="match status" value="1"/>
</dbReference>
<name>A0A9P4IC49_9PEZI</name>
<evidence type="ECO:0000313" key="4">
    <source>
        <dbReference type="Proteomes" id="UP000799772"/>
    </source>
</evidence>
<evidence type="ECO:0000313" key="3">
    <source>
        <dbReference type="EMBL" id="KAF2097293.1"/>
    </source>
</evidence>
<dbReference type="PANTHER" id="PTHR12459">
    <property type="entry name" value="TRANSMEMBRANE PROTEIN 135-RELATED"/>
    <property type="match status" value="1"/>
</dbReference>
<keyword evidence="2" id="KW-1133">Transmembrane helix</keyword>
<feature type="region of interest" description="Disordered" evidence="1">
    <location>
        <begin position="530"/>
        <end position="559"/>
    </location>
</feature>
<keyword evidence="2" id="KW-0812">Transmembrane</keyword>
<evidence type="ECO:0000256" key="2">
    <source>
        <dbReference type="SAM" id="Phobius"/>
    </source>
</evidence>
<dbReference type="OrthoDB" id="291792at2759"/>
<evidence type="ECO:0008006" key="5">
    <source>
        <dbReference type="Google" id="ProtNLM"/>
    </source>
</evidence>
<sequence>MSSVSSSSSSGSGGIRPENVDPVVRTALRYTLSEREYRLLHQYLLSRAPAVRRRTPAPPKYAAIVKSKDDYNAAAIRASFRVFASTYAALKLWDTIKTKILSRGAPQPSKTRTSILKSGAFRLSSSLALILLFHRLLHRFFTRLRESLLTDNARPFRRRNPRVARTLTSRLTPAIGASLAGFFLAISPADQLRITLAIYFFSRSLEFIYNALEDKGYFSNRPWWFGSWMLVPPAFGQLLHAFVFDRDCFPKDFGGFIMKNSGPYLQAKPTDYPGNLEWPGTYEIVDSLAEISRSKWPAFVSPILFPAAETLPRSLSAISPITSPAHPSIKSLSCALLHPSDPSCLRTYITYYIQVFPNIARFFAIIFSAASVPRYKTFLSDPVASINRLSKAILRMSLFVTGAIGTSWGSICFFQQYLPKGFLATQRWFLGGFLGGLWAFLERKSGRANFFYMARLSIDSFWKVGVKHGWWRGIKNGDVLLFVVSLAIINGIYEKRPRAVNGPSIRKSLGMLRGDGWVDRVVVIKPKSEKEEQDLAERDIKDEGTDLEKEELAEAKKEQ</sequence>
<evidence type="ECO:0000256" key="1">
    <source>
        <dbReference type="SAM" id="MobiDB-lite"/>
    </source>
</evidence>
<feature type="transmembrane region" description="Helical" evidence="2">
    <location>
        <begin position="393"/>
        <end position="418"/>
    </location>
</feature>
<protein>
    <recommendedName>
        <fullName evidence="5">Transmembrane protein 135 N-terminal domain-containing protein</fullName>
    </recommendedName>
</protein>
<dbReference type="EMBL" id="ML978128">
    <property type="protein sequence ID" value="KAF2097293.1"/>
    <property type="molecule type" value="Genomic_DNA"/>
</dbReference>
<dbReference type="InterPro" id="IPR026749">
    <property type="entry name" value="Tmem135"/>
</dbReference>